<dbReference type="InterPro" id="IPR019888">
    <property type="entry name" value="Tscrpt_reg_AsnC-like"/>
</dbReference>
<dbReference type="InterPro" id="IPR000485">
    <property type="entry name" value="AsnC-type_HTH_dom"/>
</dbReference>
<comment type="caution">
    <text evidence="5">The sequence shown here is derived from an EMBL/GenBank/DDBJ whole genome shotgun (WGS) entry which is preliminary data.</text>
</comment>
<dbReference type="EMBL" id="BMYU01000010">
    <property type="protein sequence ID" value="GGX51471.1"/>
    <property type="molecule type" value="Genomic_DNA"/>
</dbReference>
<sequence length="154" mass="17444">MKTIDTTDKKILTELQRDGRQSIAELADKVNLSQSPCWRRVRQLEQQGVVQSYGARLDRNRMGFGVTGFVHLQLEGHSPEITNAFEREVVALQQVVACHNLSGKYDYMLEVIAADLEEFSNLLRNQIRSIPGVKEISTSFSLKEVKRTDVVPVL</sequence>
<dbReference type="Pfam" id="PF13412">
    <property type="entry name" value="HTH_24"/>
    <property type="match status" value="1"/>
</dbReference>
<dbReference type="CDD" id="cd00090">
    <property type="entry name" value="HTH_ARSR"/>
    <property type="match status" value="1"/>
</dbReference>
<dbReference type="PRINTS" id="PR00033">
    <property type="entry name" value="HTHASNC"/>
</dbReference>
<dbReference type="InterPro" id="IPR011008">
    <property type="entry name" value="Dimeric_a/b-barrel"/>
</dbReference>
<dbReference type="PANTHER" id="PTHR30154:SF34">
    <property type="entry name" value="TRANSCRIPTIONAL REGULATOR AZLB"/>
    <property type="match status" value="1"/>
</dbReference>
<dbReference type="InterPro" id="IPR036388">
    <property type="entry name" value="WH-like_DNA-bd_sf"/>
</dbReference>
<dbReference type="InterPro" id="IPR019887">
    <property type="entry name" value="Tscrpt_reg_AsnC/Lrp_C"/>
</dbReference>
<keyword evidence="6" id="KW-1185">Reference proteome</keyword>
<evidence type="ECO:0000259" key="4">
    <source>
        <dbReference type="PROSITE" id="PS50956"/>
    </source>
</evidence>
<dbReference type="SUPFAM" id="SSF54909">
    <property type="entry name" value="Dimeric alpha+beta barrel"/>
    <property type="match status" value="1"/>
</dbReference>
<keyword evidence="2" id="KW-0238">DNA-binding</keyword>
<organism evidence="5 6">
    <name type="scientific">Undibacterium squillarum</name>
    <dbReference type="NCBI Taxonomy" id="1131567"/>
    <lineage>
        <taxon>Bacteria</taxon>
        <taxon>Pseudomonadati</taxon>
        <taxon>Pseudomonadota</taxon>
        <taxon>Betaproteobacteria</taxon>
        <taxon>Burkholderiales</taxon>
        <taxon>Oxalobacteraceae</taxon>
        <taxon>Undibacterium</taxon>
    </lineage>
</organism>
<dbReference type="SMART" id="SM00344">
    <property type="entry name" value="HTH_ASNC"/>
    <property type="match status" value="1"/>
</dbReference>
<dbReference type="SUPFAM" id="SSF46785">
    <property type="entry name" value="Winged helix' DNA-binding domain"/>
    <property type="match status" value="1"/>
</dbReference>
<reference evidence="6" key="1">
    <citation type="journal article" date="2019" name="Int. J. Syst. Evol. Microbiol.">
        <title>The Global Catalogue of Microorganisms (GCM) 10K type strain sequencing project: providing services to taxonomists for standard genome sequencing and annotation.</title>
        <authorList>
            <consortium name="The Broad Institute Genomics Platform"/>
            <consortium name="The Broad Institute Genome Sequencing Center for Infectious Disease"/>
            <person name="Wu L."/>
            <person name="Ma J."/>
        </authorList>
    </citation>
    <scope>NUCLEOTIDE SEQUENCE [LARGE SCALE GENOMIC DNA]</scope>
    <source>
        <strain evidence="6">KCTC 23917</strain>
    </source>
</reference>
<dbReference type="PROSITE" id="PS50956">
    <property type="entry name" value="HTH_ASNC_2"/>
    <property type="match status" value="1"/>
</dbReference>
<gene>
    <name evidence="5" type="ORF">GCM10010946_32800</name>
</gene>
<feature type="domain" description="HTH asnC-type" evidence="4">
    <location>
        <begin position="4"/>
        <end position="65"/>
    </location>
</feature>
<dbReference type="Gene3D" id="1.10.10.10">
    <property type="entry name" value="Winged helix-like DNA-binding domain superfamily/Winged helix DNA-binding domain"/>
    <property type="match status" value="1"/>
</dbReference>
<evidence type="ECO:0000256" key="3">
    <source>
        <dbReference type="ARBA" id="ARBA00023163"/>
    </source>
</evidence>
<dbReference type="Proteomes" id="UP000653343">
    <property type="component" value="Unassembled WGS sequence"/>
</dbReference>
<proteinExistence type="predicted"/>
<dbReference type="InterPro" id="IPR036390">
    <property type="entry name" value="WH_DNA-bd_sf"/>
</dbReference>
<dbReference type="Pfam" id="PF01037">
    <property type="entry name" value="AsnC_trans_reg"/>
    <property type="match status" value="1"/>
</dbReference>
<name>A0ABQ2Y1I0_9BURK</name>
<dbReference type="PANTHER" id="PTHR30154">
    <property type="entry name" value="LEUCINE-RESPONSIVE REGULATORY PROTEIN"/>
    <property type="match status" value="1"/>
</dbReference>
<accession>A0ABQ2Y1I0</accession>
<evidence type="ECO:0000313" key="5">
    <source>
        <dbReference type="EMBL" id="GGX51471.1"/>
    </source>
</evidence>
<evidence type="ECO:0000313" key="6">
    <source>
        <dbReference type="Proteomes" id="UP000653343"/>
    </source>
</evidence>
<dbReference type="Gene3D" id="3.30.70.920">
    <property type="match status" value="1"/>
</dbReference>
<protein>
    <submittedName>
        <fullName evidence="5">AsnC family transcriptional regulator</fullName>
    </submittedName>
</protein>
<evidence type="ECO:0000256" key="1">
    <source>
        <dbReference type="ARBA" id="ARBA00023015"/>
    </source>
</evidence>
<dbReference type="InterPro" id="IPR011991">
    <property type="entry name" value="ArsR-like_HTH"/>
</dbReference>
<dbReference type="PROSITE" id="PS00519">
    <property type="entry name" value="HTH_ASNC_1"/>
    <property type="match status" value="1"/>
</dbReference>
<evidence type="ECO:0000256" key="2">
    <source>
        <dbReference type="ARBA" id="ARBA00023125"/>
    </source>
</evidence>
<dbReference type="InterPro" id="IPR019885">
    <property type="entry name" value="Tscrpt_reg_HTH_AsnC-type_CS"/>
</dbReference>
<keyword evidence="3" id="KW-0804">Transcription</keyword>
<dbReference type="RefSeq" id="WP_189358440.1">
    <property type="nucleotide sequence ID" value="NZ_BMYU01000010.1"/>
</dbReference>
<keyword evidence="1" id="KW-0805">Transcription regulation</keyword>